<evidence type="ECO:0000256" key="1">
    <source>
        <dbReference type="SAM" id="Phobius"/>
    </source>
</evidence>
<keyword evidence="1" id="KW-0472">Membrane</keyword>
<dbReference type="CDD" id="cd04186">
    <property type="entry name" value="GT_2_like_c"/>
    <property type="match status" value="1"/>
</dbReference>
<evidence type="ECO:0000313" key="4">
    <source>
        <dbReference type="Proteomes" id="UP001500339"/>
    </source>
</evidence>
<gene>
    <name evidence="3" type="ORF">GCM10008905_24210</name>
</gene>
<keyword evidence="1" id="KW-1133">Transmembrane helix</keyword>
<evidence type="ECO:0000313" key="3">
    <source>
        <dbReference type="EMBL" id="GAA0727047.1"/>
    </source>
</evidence>
<sequence length="289" mass="33000">MDLSIIIVNYNTKELLKQTVESVINTVGQAVTYEIIVSDNGSKDGSCEMIKESFPGIKLIENNANLGFSKANNIAIKESKGRYILILNSDTVVKENCLQKSVAYMDNHPEAGVLGCRVVLPDGSLDKACKRGFPTPKASLHYILKLDKLFPGNKNFGRYHMGHLSEFETGEVDAVVGAFMMVRREAIDKVGLLDESFFMYGEDIDWCHRIKEGGYRIIYYPKALTIHYKGASSKKKRVKTIYEFHRAMYLFYNKHYRKKYNIFITLLVYIGIALKLILTYMVNIFKKKK</sequence>
<keyword evidence="4" id="KW-1185">Reference proteome</keyword>
<dbReference type="RefSeq" id="WP_343770038.1">
    <property type="nucleotide sequence ID" value="NZ_BAAACF010000003.1"/>
</dbReference>
<accession>A0ABP3U8I2</accession>
<name>A0ABP3U8I2_9CLOT</name>
<dbReference type="Proteomes" id="UP001500339">
    <property type="component" value="Unassembled WGS sequence"/>
</dbReference>
<protein>
    <submittedName>
        <fullName evidence="3">Glycosyltransferase family 2 protein</fullName>
    </submittedName>
</protein>
<dbReference type="PANTHER" id="PTHR43179:SF7">
    <property type="entry name" value="RHAMNOSYLTRANSFERASE WBBL"/>
    <property type="match status" value="1"/>
</dbReference>
<comment type="caution">
    <text evidence="3">The sequence shown here is derived from an EMBL/GenBank/DDBJ whole genome shotgun (WGS) entry which is preliminary data.</text>
</comment>
<proteinExistence type="predicted"/>
<reference evidence="4" key="1">
    <citation type="journal article" date="2019" name="Int. J. Syst. Evol. Microbiol.">
        <title>The Global Catalogue of Microorganisms (GCM) 10K type strain sequencing project: providing services to taxonomists for standard genome sequencing and annotation.</title>
        <authorList>
            <consortium name="The Broad Institute Genomics Platform"/>
            <consortium name="The Broad Institute Genome Sequencing Center for Infectious Disease"/>
            <person name="Wu L."/>
            <person name="Ma J."/>
        </authorList>
    </citation>
    <scope>NUCLEOTIDE SEQUENCE [LARGE SCALE GENOMIC DNA]</scope>
    <source>
        <strain evidence="4">JCM 1405</strain>
    </source>
</reference>
<dbReference type="InterPro" id="IPR029044">
    <property type="entry name" value="Nucleotide-diphossugar_trans"/>
</dbReference>
<feature type="domain" description="Glycosyltransferase 2-like" evidence="2">
    <location>
        <begin position="4"/>
        <end position="189"/>
    </location>
</feature>
<dbReference type="PANTHER" id="PTHR43179">
    <property type="entry name" value="RHAMNOSYLTRANSFERASE WBBL"/>
    <property type="match status" value="1"/>
</dbReference>
<dbReference type="Gene3D" id="3.90.550.10">
    <property type="entry name" value="Spore Coat Polysaccharide Biosynthesis Protein SpsA, Chain A"/>
    <property type="match status" value="1"/>
</dbReference>
<organism evidence="3 4">
    <name type="scientific">Clostridium malenominatum</name>
    <dbReference type="NCBI Taxonomy" id="1539"/>
    <lineage>
        <taxon>Bacteria</taxon>
        <taxon>Bacillati</taxon>
        <taxon>Bacillota</taxon>
        <taxon>Clostridia</taxon>
        <taxon>Eubacteriales</taxon>
        <taxon>Clostridiaceae</taxon>
        <taxon>Clostridium</taxon>
    </lineage>
</organism>
<feature type="transmembrane region" description="Helical" evidence="1">
    <location>
        <begin position="262"/>
        <end position="285"/>
    </location>
</feature>
<dbReference type="SUPFAM" id="SSF53448">
    <property type="entry name" value="Nucleotide-diphospho-sugar transferases"/>
    <property type="match status" value="1"/>
</dbReference>
<dbReference type="InterPro" id="IPR001173">
    <property type="entry name" value="Glyco_trans_2-like"/>
</dbReference>
<keyword evidence="1" id="KW-0812">Transmembrane</keyword>
<dbReference type="EMBL" id="BAAACF010000003">
    <property type="protein sequence ID" value="GAA0727047.1"/>
    <property type="molecule type" value="Genomic_DNA"/>
</dbReference>
<dbReference type="Pfam" id="PF00535">
    <property type="entry name" value="Glycos_transf_2"/>
    <property type="match status" value="1"/>
</dbReference>
<evidence type="ECO:0000259" key="2">
    <source>
        <dbReference type="Pfam" id="PF00535"/>
    </source>
</evidence>